<protein>
    <recommendedName>
        <fullName evidence="2">Cytosolic endo-beta-N-acetylglucosaminidase TIM barrel domain-containing protein</fullName>
    </recommendedName>
</protein>
<evidence type="ECO:0000256" key="1">
    <source>
        <dbReference type="SAM" id="MobiDB-lite"/>
    </source>
</evidence>
<dbReference type="PANTHER" id="PTHR13246:SF1">
    <property type="entry name" value="CYTOSOLIC ENDO-BETA-N-ACETYLGLUCOSAMINIDASE"/>
    <property type="match status" value="1"/>
</dbReference>
<dbReference type="Gene3D" id="3.20.20.80">
    <property type="entry name" value="Glycosidases"/>
    <property type="match status" value="1"/>
</dbReference>
<evidence type="ECO:0000259" key="2">
    <source>
        <dbReference type="Pfam" id="PF03644"/>
    </source>
</evidence>
<proteinExistence type="predicted"/>
<name>A0A8T0UCD2_PANVG</name>
<dbReference type="AlphaFoldDB" id="A0A8T0UCD2"/>
<evidence type="ECO:0000313" key="3">
    <source>
        <dbReference type="EMBL" id="KAG2619967.1"/>
    </source>
</evidence>
<comment type="caution">
    <text evidence="3">The sequence shown here is derived from an EMBL/GenBank/DDBJ whole genome shotgun (WGS) entry which is preliminary data.</text>
</comment>
<feature type="domain" description="Cytosolic endo-beta-N-acetylglucosaminidase TIM barrel" evidence="2">
    <location>
        <begin position="108"/>
        <end position="204"/>
    </location>
</feature>
<accession>A0A8T0UCD2</accession>
<sequence>MPFSPRRRLRRIARRLRAMLSSAAEPDDEAAAGGERRAWEPPFDSSAPAPPMSYPITDLAALASRAYLSADANFHLPFNRASVPGPKSALPARRCVLVCHDMEGGYRDDAAPQGGANPDAYALWHWHLVDVFVYFSHYLVTLPPPCWTNAAHLHGVKVLGTFITEWDEGAEICKEMLATEASAQMYAERLTELAAALGFDGWLVIPVMVSCDVTLYNPFPTT</sequence>
<evidence type="ECO:0000313" key="4">
    <source>
        <dbReference type="Proteomes" id="UP000823388"/>
    </source>
</evidence>
<dbReference type="Pfam" id="PF03644">
    <property type="entry name" value="Glyco_hydro_85"/>
    <property type="match status" value="1"/>
</dbReference>
<feature type="region of interest" description="Disordered" evidence="1">
    <location>
        <begin position="22"/>
        <end position="46"/>
    </location>
</feature>
<gene>
    <name evidence="3" type="ORF">PVAP13_3NG144303</name>
</gene>
<dbReference type="GO" id="GO:0005829">
    <property type="term" value="C:cytosol"/>
    <property type="evidence" value="ECO:0007669"/>
    <property type="project" value="UniProtKB-SubCell"/>
</dbReference>
<keyword evidence="4" id="KW-1185">Reference proteome</keyword>
<dbReference type="PANTHER" id="PTHR13246">
    <property type="entry name" value="ENDO BETA N-ACETYLGLUCOSAMINIDASE"/>
    <property type="match status" value="1"/>
</dbReference>
<dbReference type="InterPro" id="IPR032979">
    <property type="entry name" value="ENGase"/>
</dbReference>
<reference evidence="3" key="1">
    <citation type="submission" date="2020-05" db="EMBL/GenBank/DDBJ databases">
        <title>WGS assembly of Panicum virgatum.</title>
        <authorList>
            <person name="Lovell J.T."/>
            <person name="Jenkins J."/>
            <person name="Shu S."/>
            <person name="Juenger T.E."/>
            <person name="Schmutz J."/>
        </authorList>
    </citation>
    <scope>NUCLEOTIDE SEQUENCE</scope>
    <source>
        <strain evidence="3">AP13</strain>
    </source>
</reference>
<dbReference type="EMBL" id="CM029042">
    <property type="protein sequence ID" value="KAG2619967.1"/>
    <property type="molecule type" value="Genomic_DNA"/>
</dbReference>
<dbReference type="InterPro" id="IPR005201">
    <property type="entry name" value="TIM_ENGase"/>
</dbReference>
<organism evidence="3 4">
    <name type="scientific">Panicum virgatum</name>
    <name type="common">Blackwell switchgrass</name>
    <dbReference type="NCBI Taxonomy" id="38727"/>
    <lineage>
        <taxon>Eukaryota</taxon>
        <taxon>Viridiplantae</taxon>
        <taxon>Streptophyta</taxon>
        <taxon>Embryophyta</taxon>
        <taxon>Tracheophyta</taxon>
        <taxon>Spermatophyta</taxon>
        <taxon>Magnoliopsida</taxon>
        <taxon>Liliopsida</taxon>
        <taxon>Poales</taxon>
        <taxon>Poaceae</taxon>
        <taxon>PACMAD clade</taxon>
        <taxon>Panicoideae</taxon>
        <taxon>Panicodae</taxon>
        <taxon>Paniceae</taxon>
        <taxon>Panicinae</taxon>
        <taxon>Panicum</taxon>
        <taxon>Panicum sect. Hiantes</taxon>
    </lineage>
</organism>
<dbReference type="Proteomes" id="UP000823388">
    <property type="component" value="Chromosome 3N"/>
</dbReference>
<dbReference type="GO" id="GO:0033925">
    <property type="term" value="F:mannosyl-glycoprotein endo-beta-N-acetylglucosaminidase activity"/>
    <property type="evidence" value="ECO:0007669"/>
    <property type="project" value="UniProtKB-EC"/>
</dbReference>